<dbReference type="EMBL" id="JGYK01000001">
    <property type="protein sequence ID" value="KFI39806.1"/>
    <property type="molecule type" value="Genomic_DNA"/>
</dbReference>
<gene>
    <name evidence="1" type="ORF">BACT_0506</name>
</gene>
<proteinExistence type="predicted"/>
<evidence type="ECO:0000313" key="2">
    <source>
        <dbReference type="Proteomes" id="UP000029015"/>
    </source>
</evidence>
<sequence length="93" mass="10618">MDRYRDSQQKVLDEIRGIKFALIANYPPLEKGANSLVKASNFMLDYTLDPSNTKLPRLFVGGDEEEMDLNPQITINLEKAIQTFTKDVQGELR</sequence>
<evidence type="ECO:0000313" key="1">
    <source>
        <dbReference type="EMBL" id="KFI39806.1"/>
    </source>
</evidence>
<organism evidence="1 2">
    <name type="scientific">Bifidobacterium actinocoloniiforme DSM 22766</name>
    <dbReference type="NCBI Taxonomy" id="1437605"/>
    <lineage>
        <taxon>Bacteria</taxon>
        <taxon>Bacillati</taxon>
        <taxon>Actinomycetota</taxon>
        <taxon>Actinomycetes</taxon>
        <taxon>Bifidobacteriales</taxon>
        <taxon>Bifidobacteriaceae</taxon>
        <taxon>Bifidobacterium</taxon>
    </lineage>
</organism>
<keyword evidence="2" id="KW-1185">Reference proteome</keyword>
<accession>A0A086YZV6</accession>
<dbReference type="AlphaFoldDB" id="A0A086YZV6"/>
<name>A0A086YZV6_9BIFI</name>
<dbReference type="Proteomes" id="UP000029015">
    <property type="component" value="Unassembled WGS sequence"/>
</dbReference>
<protein>
    <submittedName>
        <fullName evidence="1">Uncharacterized protein</fullName>
    </submittedName>
</protein>
<reference evidence="1 2" key="1">
    <citation type="submission" date="2014-03" db="EMBL/GenBank/DDBJ databases">
        <title>Genomics of Bifidobacteria.</title>
        <authorList>
            <person name="Ventura M."/>
            <person name="Milani C."/>
            <person name="Lugli G.A."/>
        </authorList>
    </citation>
    <scope>NUCLEOTIDE SEQUENCE [LARGE SCALE GENOMIC DNA]</scope>
    <source>
        <strain evidence="1 2">DSM 22766</strain>
    </source>
</reference>
<comment type="caution">
    <text evidence="1">The sequence shown here is derived from an EMBL/GenBank/DDBJ whole genome shotgun (WGS) entry which is preliminary data.</text>
</comment>